<evidence type="ECO:0000256" key="3">
    <source>
        <dbReference type="SAM" id="Coils"/>
    </source>
</evidence>
<gene>
    <name evidence="6" type="ORF">KP509_23G061800</name>
</gene>
<evidence type="ECO:0000256" key="1">
    <source>
        <dbReference type="ARBA" id="ARBA00006461"/>
    </source>
</evidence>
<keyword evidence="5" id="KW-1133">Transmembrane helix</keyword>
<feature type="compositionally biased region" description="Basic and acidic residues" evidence="4">
    <location>
        <begin position="385"/>
        <end position="399"/>
    </location>
</feature>
<feature type="region of interest" description="Disordered" evidence="4">
    <location>
        <begin position="1"/>
        <end position="81"/>
    </location>
</feature>
<dbReference type="InterPro" id="IPR013256">
    <property type="entry name" value="Chromatin_SPT2"/>
</dbReference>
<sequence>MGHYRDDMDYADLLGDDISENEEYEEGASEPAPERQEENLTQECQEYYERRERLKELERQRLRRSNNNGKSSLQPARKPLPYDNYGSFFGPSEPVVAKRIIYEVRAREMASKVVARQAQEVSDIHKASKASSVTHSDTKPMEVLKQSKAANEAAIRLQKLKEARDYSFLFTDEDPSASPRKDETRPTTKERQDSKPTKPVISSKEKPNVAPRMSSSGKPVAPLPQKSGMGGPRVVSKAHEHTASDSKSKTSERSPSVVKAKVASQSVSGSNVTKISSGPGRPAQSQQNLSVVSKTGSGNGKKPSALSVVTGSKISALKGSDKQSVPSTSTKQIPGKGVPLKSTPVAGLERKLAQTSVSKGQISAALPDQKRPGVAIVGQGSSLKGHYEQKRPPHPESLTKSKPVLKPPPKTQKRPRNANPFLDDDDDAGDVSSMIRKMFGYNPNKYRDLDDEDDRMMEANFHTIQMEEKRSARIAREEDERELALIEEEERRERELAKKTPEAATMIIVFLMFLRNMASLILLTCMACRILLLQRTFTTQQFHKVFKLSGFHSLILARCTMLFIYENSSCIMLPSLWASVFFVFLFLMVEDGAHLLLQTSETLSLSLSLWFSCSLYDFPPPYLFEWESCKVYTLCFSSSCKIHNDLNMRKLQLHHITFSWELVHDPWFQSPHVLV</sequence>
<keyword evidence="7" id="KW-1185">Reference proteome</keyword>
<feature type="compositionally biased region" description="Basic and acidic residues" evidence="4">
    <location>
        <begin position="47"/>
        <end position="60"/>
    </location>
</feature>
<dbReference type="PANTHER" id="PTHR22691:SF8">
    <property type="entry name" value="PROTEIN SPT2 HOMOLOG"/>
    <property type="match status" value="1"/>
</dbReference>
<evidence type="ECO:0000256" key="4">
    <source>
        <dbReference type="SAM" id="MobiDB-lite"/>
    </source>
</evidence>
<keyword evidence="5" id="KW-0472">Membrane</keyword>
<dbReference type="PANTHER" id="PTHR22691">
    <property type="entry name" value="YEAST SPT2-RELATED"/>
    <property type="match status" value="1"/>
</dbReference>
<feature type="compositionally biased region" description="Polar residues" evidence="4">
    <location>
        <begin position="322"/>
        <end position="332"/>
    </location>
</feature>
<feature type="compositionally biased region" description="Polar residues" evidence="4">
    <location>
        <begin position="283"/>
        <end position="296"/>
    </location>
</feature>
<dbReference type="GO" id="GO:0003677">
    <property type="term" value="F:DNA binding"/>
    <property type="evidence" value="ECO:0007669"/>
    <property type="project" value="TreeGrafter"/>
</dbReference>
<dbReference type="OMA" id="EMCKTER"/>
<feature type="compositionally biased region" description="Low complexity" evidence="4">
    <location>
        <begin position="254"/>
        <end position="270"/>
    </location>
</feature>
<evidence type="ECO:0008006" key="8">
    <source>
        <dbReference type="Google" id="ProtNLM"/>
    </source>
</evidence>
<dbReference type="Pfam" id="PF08243">
    <property type="entry name" value="SPT2"/>
    <property type="match status" value="1"/>
</dbReference>
<feature type="coiled-coil region" evidence="3">
    <location>
        <begin position="469"/>
        <end position="496"/>
    </location>
</feature>
<feature type="compositionally biased region" description="Basic and acidic residues" evidence="4">
    <location>
        <begin position="179"/>
        <end position="196"/>
    </location>
</feature>
<feature type="transmembrane region" description="Helical" evidence="5">
    <location>
        <begin position="571"/>
        <end position="589"/>
    </location>
</feature>
<dbReference type="AlphaFoldDB" id="A0A8T2S2M4"/>
<dbReference type="EMBL" id="CM035428">
    <property type="protein sequence ID" value="KAH7302227.1"/>
    <property type="molecule type" value="Genomic_DNA"/>
</dbReference>
<dbReference type="GO" id="GO:0005730">
    <property type="term" value="C:nucleolus"/>
    <property type="evidence" value="ECO:0007669"/>
    <property type="project" value="TreeGrafter"/>
</dbReference>
<feature type="region of interest" description="Disordered" evidence="4">
    <location>
        <begin position="168"/>
        <end position="429"/>
    </location>
</feature>
<feature type="compositionally biased region" description="Basic and acidic residues" evidence="4">
    <location>
        <begin position="237"/>
        <end position="252"/>
    </location>
</feature>
<dbReference type="OrthoDB" id="6259853at2759"/>
<feature type="compositionally biased region" description="Acidic residues" evidence="4">
    <location>
        <begin position="14"/>
        <end position="28"/>
    </location>
</feature>
<feature type="transmembrane region" description="Helical" evidence="5">
    <location>
        <begin position="506"/>
        <end position="533"/>
    </location>
</feature>
<protein>
    <recommendedName>
        <fullName evidence="8">Protein SPT2 homolog</fullName>
    </recommendedName>
</protein>
<dbReference type="Proteomes" id="UP000825935">
    <property type="component" value="Chromosome 23"/>
</dbReference>
<evidence type="ECO:0000313" key="7">
    <source>
        <dbReference type="Proteomes" id="UP000825935"/>
    </source>
</evidence>
<dbReference type="GO" id="GO:0006360">
    <property type="term" value="P:transcription by RNA polymerase I"/>
    <property type="evidence" value="ECO:0007669"/>
    <property type="project" value="TreeGrafter"/>
</dbReference>
<dbReference type="SMART" id="SM00784">
    <property type="entry name" value="SPT2"/>
    <property type="match status" value="1"/>
</dbReference>
<name>A0A8T2S2M4_CERRI</name>
<keyword evidence="5" id="KW-0812">Transmembrane</keyword>
<comment type="caution">
    <text evidence="6">The sequence shown here is derived from an EMBL/GenBank/DDBJ whole genome shotgun (WGS) entry which is preliminary data.</text>
</comment>
<comment type="similarity">
    <text evidence="1">Belongs to the SPT2 family.</text>
</comment>
<evidence type="ECO:0000256" key="5">
    <source>
        <dbReference type="SAM" id="Phobius"/>
    </source>
</evidence>
<organism evidence="6 7">
    <name type="scientific">Ceratopteris richardii</name>
    <name type="common">Triangle waterfern</name>
    <dbReference type="NCBI Taxonomy" id="49495"/>
    <lineage>
        <taxon>Eukaryota</taxon>
        <taxon>Viridiplantae</taxon>
        <taxon>Streptophyta</taxon>
        <taxon>Embryophyta</taxon>
        <taxon>Tracheophyta</taxon>
        <taxon>Polypodiopsida</taxon>
        <taxon>Polypodiidae</taxon>
        <taxon>Polypodiales</taxon>
        <taxon>Pteridineae</taxon>
        <taxon>Pteridaceae</taxon>
        <taxon>Parkerioideae</taxon>
        <taxon>Ceratopteris</taxon>
    </lineage>
</organism>
<feature type="compositionally biased region" description="Polar residues" evidence="4">
    <location>
        <begin position="65"/>
        <end position="74"/>
    </location>
</feature>
<reference evidence="6 7" key="1">
    <citation type="submission" date="2021-08" db="EMBL/GenBank/DDBJ databases">
        <title>WGS assembly of Ceratopteris richardii.</title>
        <authorList>
            <person name="Marchant D.B."/>
            <person name="Chen G."/>
            <person name="Jenkins J."/>
            <person name="Shu S."/>
            <person name="Leebens-Mack J."/>
            <person name="Grimwood J."/>
            <person name="Schmutz J."/>
            <person name="Soltis P."/>
            <person name="Soltis D."/>
            <person name="Chen Z.-H."/>
        </authorList>
    </citation>
    <scope>NUCLEOTIDE SEQUENCE [LARGE SCALE GENOMIC DNA]</scope>
    <source>
        <strain evidence="6">Whitten #5841</strain>
        <tissue evidence="6">Leaf</tissue>
    </source>
</reference>
<evidence type="ECO:0000313" key="6">
    <source>
        <dbReference type="EMBL" id="KAH7302227.1"/>
    </source>
</evidence>
<dbReference type="GO" id="GO:0006334">
    <property type="term" value="P:nucleosome assembly"/>
    <property type="evidence" value="ECO:0007669"/>
    <property type="project" value="TreeGrafter"/>
</dbReference>
<feature type="region of interest" description="Disordered" evidence="4">
    <location>
        <begin position="119"/>
        <end position="140"/>
    </location>
</feature>
<evidence type="ECO:0000256" key="2">
    <source>
        <dbReference type="ARBA" id="ARBA00023054"/>
    </source>
</evidence>
<keyword evidence="2 3" id="KW-0175">Coiled coil</keyword>
<accession>A0A8T2S2M4</accession>
<proteinExistence type="inferred from homology"/>
<dbReference type="GO" id="GO:0042393">
    <property type="term" value="F:histone binding"/>
    <property type="evidence" value="ECO:0007669"/>
    <property type="project" value="TreeGrafter"/>
</dbReference>